<organism evidence="3 4">
    <name type="scientific">Pogona vitticeps</name>
    <name type="common">central bearded dragon</name>
    <dbReference type="NCBI Taxonomy" id="103695"/>
    <lineage>
        <taxon>Eukaryota</taxon>
        <taxon>Metazoa</taxon>
        <taxon>Chordata</taxon>
        <taxon>Craniata</taxon>
        <taxon>Vertebrata</taxon>
        <taxon>Euteleostomi</taxon>
        <taxon>Lepidosauria</taxon>
        <taxon>Squamata</taxon>
        <taxon>Bifurcata</taxon>
        <taxon>Unidentata</taxon>
        <taxon>Episquamata</taxon>
        <taxon>Toxicofera</taxon>
        <taxon>Iguania</taxon>
        <taxon>Acrodonta</taxon>
        <taxon>Agamidae</taxon>
        <taxon>Amphibolurinae</taxon>
        <taxon>Pogona</taxon>
    </lineage>
</organism>
<dbReference type="OrthoDB" id="9945328at2759"/>
<keyword evidence="2" id="KW-0732">Signal</keyword>
<reference evidence="4" key="1">
    <citation type="submission" date="2025-08" db="UniProtKB">
        <authorList>
            <consortium name="RefSeq"/>
        </authorList>
    </citation>
    <scope>IDENTIFICATION</scope>
</reference>
<protein>
    <submittedName>
        <fullName evidence="4">Uroplakin-3a isoform X1</fullName>
    </submittedName>
</protein>
<keyword evidence="3" id="KW-1185">Reference proteome</keyword>
<dbReference type="Proteomes" id="UP001652642">
    <property type="component" value="Chromosome 5"/>
</dbReference>
<dbReference type="AlphaFoldDB" id="A0A6J0UG18"/>
<accession>A0A6J0UG18</accession>
<dbReference type="GO" id="GO:0015840">
    <property type="term" value="P:urea transport"/>
    <property type="evidence" value="ECO:0007669"/>
    <property type="project" value="TreeGrafter"/>
</dbReference>
<evidence type="ECO:0000313" key="3">
    <source>
        <dbReference type="Proteomes" id="UP001652642"/>
    </source>
</evidence>
<evidence type="ECO:0000313" key="4">
    <source>
        <dbReference type="RefSeq" id="XP_020659641.2"/>
    </source>
</evidence>
<keyword evidence="1" id="KW-0472">Membrane</keyword>
<dbReference type="InterPro" id="IPR024831">
    <property type="entry name" value="Uroplakin-3"/>
</dbReference>
<evidence type="ECO:0000256" key="1">
    <source>
        <dbReference type="SAM" id="Phobius"/>
    </source>
</evidence>
<feature type="signal peptide" evidence="2">
    <location>
        <begin position="1"/>
        <end position="19"/>
    </location>
</feature>
<gene>
    <name evidence="4" type="primary">UPK3A</name>
</gene>
<proteinExistence type="predicted"/>
<dbReference type="CTD" id="7380"/>
<keyword evidence="1" id="KW-0812">Transmembrane</keyword>
<dbReference type="GeneID" id="110084554"/>
<dbReference type="GO" id="GO:0006833">
    <property type="term" value="P:water transport"/>
    <property type="evidence" value="ECO:0007669"/>
    <property type="project" value="TreeGrafter"/>
</dbReference>
<name>A0A6J0UG18_9SAUR</name>
<dbReference type="GO" id="GO:0005886">
    <property type="term" value="C:plasma membrane"/>
    <property type="evidence" value="ECO:0007669"/>
    <property type="project" value="TreeGrafter"/>
</dbReference>
<dbReference type="PANTHER" id="PTHR15446">
    <property type="entry name" value="UROPLAKIN III"/>
    <property type="match status" value="1"/>
</dbReference>
<dbReference type="KEGG" id="pvt:110084554"/>
<feature type="chain" id="PRO_5046057425" evidence="2">
    <location>
        <begin position="20"/>
        <end position="265"/>
    </location>
</feature>
<dbReference type="PANTHER" id="PTHR15446:SF17">
    <property type="entry name" value="UROPLAKIN-3A"/>
    <property type="match status" value="1"/>
</dbReference>
<feature type="transmembrane region" description="Helical" evidence="1">
    <location>
        <begin position="209"/>
        <end position="232"/>
    </location>
</feature>
<dbReference type="InParanoid" id="A0A6J0UG18"/>
<keyword evidence="1" id="KW-1133">Transmembrane helix</keyword>
<evidence type="ECO:0000256" key="2">
    <source>
        <dbReference type="SAM" id="SignalP"/>
    </source>
</evidence>
<dbReference type="RefSeq" id="XP_020659641.2">
    <property type="nucleotide sequence ID" value="XM_020803982.2"/>
</dbReference>
<sequence length="265" mass="29346">MGGHWIGLTFCCWWQLCLAQTLRPRIANARFATNNPTLTTIALEKPFCIFDALMSTGASYEVYLYVMADSAYHSRLPVTDNSSKPLNTTFQQTNGGLSGAYRAATFNVPNCTSPPKLTDAADATKAPTVLTQYLIRVGEDDSCLYDPEFLEACNPPLSQDTAYRFKYILVDRTAGVMKDETVWSHPIKTKKLKQSSTIDTWPGRRSGTMIVITSILSVLTFILVLGFLAALLQAVLTTEEMPTETRYASQITQHAVPRIQEAAEL</sequence>